<evidence type="ECO:0000313" key="1">
    <source>
        <dbReference type="EMBL" id="MBS5519788.1"/>
    </source>
</evidence>
<accession>A0A943I5I3</accession>
<gene>
    <name evidence="1" type="ORF">KHX13_05595</name>
</gene>
<reference evidence="1" key="1">
    <citation type="submission" date="2021-02" db="EMBL/GenBank/DDBJ databases">
        <title>Infant gut strain persistence is associated with maternal origin, phylogeny, and functional potential including surface adhesion and iron acquisition.</title>
        <authorList>
            <person name="Lou Y.C."/>
        </authorList>
    </citation>
    <scope>NUCLEOTIDE SEQUENCE</scope>
    <source>
        <strain evidence="1">L3_106_000M1_dasL3_106_000M1_concoct_15</strain>
    </source>
</reference>
<dbReference type="EMBL" id="JAGZCZ010000005">
    <property type="protein sequence ID" value="MBS5519788.1"/>
    <property type="molecule type" value="Genomic_DNA"/>
</dbReference>
<organism evidence="1 2">
    <name type="scientific">Acidaminococcus intestini</name>
    <dbReference type="NCBI Taxonomy" id="187327"/>
    <lineage>
        <taxon>Bacteria</taxon>
        <taxon>Bacillati</taxon>
        <taxon>Bacillota</taxon>
        <taxon>Negativicutes</taxon>
        <taxon>Acidaminococcales</taxon>
        <taxon>Acidaminococcaceae</taxon>
        <taxon>Acidaminococcus</taxon>
    </lineage>
</organism>
<comment type="caution">
    <text evidence="1">The sequence shown here is derived from an EMBL/GenBank/DDBJ whole genome shotgun (WGS) entry which is preliminary data.</text>
</comment>
<dbReference type="AlphaFoldDB" id="A0A943I5I3"/>
<protein>
    <submittedName>
        <fullName evidence="1">Uncharacterized protein</fullName>
    </submittedName>
</protein>
<evidence type="ECO:0000313" key="2">
    <source>
        <dbReference type="Proteomes" id="UP000754226"/>
    </source>
</evidence>
<sequence>MLYYYRSKIGLFRIYPRQGRYALDINGTIYGTYHSAVAAADDVYTHCTGCYEWDNLDGRVNAPSDLSEWNVTPL</sequence>
<name>A0A943I5I3_9FIRM</name>
<dbReference type="Proteomes" id="UP000754226">
    <property type="component" value="Unassembled WGS sequence"/>
</dbReference>
<proteinExistence type="predicted"/>